<dbReference type="InterPro" id="IPR002227">
    <property type="entry name" value="Tyrosinase_Cu-bd"/>
</dbReference>
<evidence type="ECO:0000256" key="2">
    <source>
        <dbReference type="ARBA" id="ARBA00023008"/>
    </source>
</evidence>
<dbReference type="InterPro" id="IPR008922">
    <property type="entry name" value="Di-copper_centre_dom_sf"/>
</dbReference>
<dbReference type="Pfam" id="PF00264">
    <property type="entry name" value="Tyrosinase"/>
    <property type="match status" value="1"/>
</dbReference>
<protein>
    <recommendedName>
        <fullName evidence="4 5">Tyrosinase copper-binding domain-containing protein</fullName>
    </recommendedName>
</protein>
<proteinExistence type="predicted"/>
<dbReference type="PROSITE" id="PS00497">
    <property type="entry name" value="TYROSINASE_1"/>
    <property type="match status" value="1"/>
</dbReference>
<dbReference type="SUPFAM" id="SSF48056">
    <property type="entry name" value="Di-copper centre-containing domain"/>
    <property type="match status" value="1"/>
</dbReference>
<dbReference type="Gene3D" id="1.10.1280.10">
    <property type="entry name" value="Di-copper center containing domain from catechol oxidase"/>
    <property type="match status" value="1"/>
</dbReference>
<feature type="domain" description="Tyrosinase copper-binding" evidence="5">
    <location>
        <begin position="225"/>
        <end position="236"/>
    </location>
</feature>
<sequence length="542" mass="57317">MFTRRRFLSSAAGIAAFGATLAGRTRILAQDVPRRRPLHEMDLDDPDLITFRNFVGQMRNNDQIQGSIGWEDFAQVHARFCPHGNWYFLPWHRAYLRMYEHAARELTGQAGFALPYWDWTASPAFPRAFADESFDGRPNPLHVRGRAVSAQNRMPDDMTGAAVLESCLREQTYERFASFRPRGQNSTDPFWIQQPSIQATLESNPHNRVHMIIGAHMPTMTSPRDPIFLMHHGNVDRIWALWNAQGGSNTRNRFWTDMVFNNNFMILDGRVYSERVAELQVPESLGFSFGLPQPVPAADGGIAAAREELLAALVAPDGGAGSPGIFRRSAVPPAPASPERPLSLSFAVDTGALGSLLGGRPVTAEALEPGVGAGTGSGGLESVSGLLGEGGGGTGGNFGAGEGGGSLGNLFGEEESGAPAPSPTGRQEVFALISDMGTTAPFTTELRVFVNKPDASAATPPTDPHFAGAVAFFGLTEKGDCVGGPGKPSVALNITPVLERLAAAGSLSGGAVSVQLVPAGHATADPAAAGTVCPAEVAIVIA</sequence>
<gene>
    <name evidence="6" type="ORF">LNKW23_26180</name>
</gene>
<keyword evidence="7" id="KW-1185">Reference proteome</keyword>
<dbReference type="PANTHER" id="PTHR11474:SF76">
    <property type="entry name" value="SHKT DOMAIN-CONTAINING PROTEIN"/>
    <property type="match status" value="1"/>
</dbReference>
<dbReference type="InterPro" id="IPR050316">
    <property type="entry name" value="Tyrosinase/Hemocyanin"/>
</dbReference>
<reference evidence="6 7" key="1">
    <citation type="submission" date="2023-04" db="EMBL/GenBank/DDBJ databases">
        <title>Marinoamorphus aggregata gen. nov., sp. Nov., isolate from tissue of brittle star Ophioplocus japonicus.</title>
        <authorList>
            <person name="Kawano K."/>
            <person name="Sawayama S."/>
            <person name="Nakagawa S."/>
        </authorList>
    </citation>
    <scope>NUCLEOTIDE SEQUENCE [LARGE SCALE GENOMIC DNA]</scope>
    <source>
        <strain evidence="6 7">NKW23</strain>
    </source>
</reference>
<feature type="region of interest" description="Disordered" evidence="3">
    <location>
        <begin position="369"/>
        <end position="425"/>
    </location>
</feature>
<dbReference type="PANTHER" id="PTHR11474">
    <property type="entry name" value="TYROSINASE FAMILY MEMBER"/>
    <property type="match status" value="1"/>
</dbReference>
<comment type="caution">
    <text evidence="6">The sequence shown here is derived from an EMBL/GenBank/DDBJ whole genome shotgun (WGS) entry which is preliminary data.</text>
</comment>
<dbReference type="RefSeq" id="WP_285672201.1">
    <property type="nucleotide sequence ID" value="NZ_BSYI01000019.1"/>
</dbReference>
<dbReference type="PRINTS" id="PR00092">
    <property type="entry name" value="TYROSINASE"/>
</dbReference>
<dbReference type="Proteomes" id="UP001239909">
    <property type="component" value="Unassembled WGS sequence"/>
</dbReference>
<accession>A0ABQ6LM92</accession>
<evidence type="ECO:0000256" key="3">
    <source>
        <dbReference type="SAM" id="MobiDB-lite"/>
    </source>
</evidence>
<organism evidence="6 7">
    <name type="scientific">Paralimibaculum aggregatum</name>
    <dbReference type="NCBI Taxonomy" id="3036245"/>
    <lineage>
        <taxon>Bacteria</taxon>
        <taxon>Pseudomonadati</taxon>
        <taxon>Pseudomonadota</taxon>
        <taxon>Alphaproteobacteria</taxon>
        <taxon>Rhodobacterales</taxon>
        <taxon>Paracoccaceae</taxon>
        <taxon>Paralimibaculum</taxon>
    </lineage>
</organism>
<dbReference type="PROSITE" id="PS51318">
    <property type="entry name" value="TAT"/>
    <property type="match status" value="1"/>
</dbReference>
<dbReference type="EMBL" id="BSYI01000019">
    <property type="protein sequence ID" value="GMG83405.1"/>
    <property type="molecule type" value="Genomic_DNA"/>
</dbReference>
<name>A0ABQ6LM92_9RHOB</name>
<keyword evidence="1" id="KW-0479">Metal-binding</keyword>
<dbReference type="InterPro" id="IPR006311">
    <property type="entry name" value="TAT_signal"/>
</dbReference>
<evidence type="ECO:0000313" key="7">
    <source>
        <dbReference type="Proteomes" id="UP001239909"/>
    </source>
</evidence>
<dbReference type="InterPro" id="IPR057190">
    <property type="entry name" value="DUF7868"/>
</dbReference>
<evidence type="ECO:0000259" key="4">
    <source>
        <dbReference type="PROSITE" id="PS00497"/>
    </source>
</evidence>
<evidence type="ECO:0000259" key="5">
    <source>
        <dbReference type="PROSITE" id="PS00498"/>
    </source>
</evidence>
<evidence type="ECO:0000313" key="6">
    <source>
        <dbReference type="EMBL" id="GMG83405.1"/>
    </source>
</evidence>
<dbReference type="PROSITE" id="PS00498">
    <property type="entry name" value="TYROSINASE_2"/>
    <property type="match status" value="1"/>
</dbReference>
<feature type="compositionally biased region" description="Gly residues" evidence="3">
    <location>
        <begin position="387"/>
        <end position="407"/>
    </location>
</feature>
<feature type="domain" description="Tyrosinase copper-binding" evidence="4">
    <location>
        <begin position="83"/>
        <end position="100"/>
    </location>
</feature>
<dbReference type="Pfam" id="PF25271">
    <property type="entry name" value="DUF7868"/>
    <property type="match status" value="1"/>
</dbReference>
<keyword evidence="2" id="KW-0186">Copper</keyword>
<evidence type="ECO:0000256" key="1">
    <source>
        <dbReference type="ARBA" id="ARBA00022723"/>
    </source>
</evidence>